<gene>
    <name evidence="1" type="ORF">K437DRAFT_246309</name>
</gene>
<dbReference type="PANTHER" id="PTHR35560">
    <property type="entry name" value="BLL0132 PROTEIN"/>
    <property type="match status" value="1"/>
</dbReference>
<evidence type="ECO:0000313" key="2">
    <source>
        <dbReference type="Proteomes" id="UP000027361"/>
    </source>
</evidence>
<dbReference type="HOGENOM" id="CLU_023751_2_1_1"/>
<dbReference type="OMA" id="SIFTWYS"/>
<name>A0A066VZ88_TILAU</name>
<dbReference type="PANTHER" id="PTHR35560:SF3">
    <property type="entry name" value="PEPTIDASE S9 PROLYL OLIGOPEPTIDASE CATALYTIC DOMAIN-CONTAINING PROTEIN"/>
    <property type="match status" value="1"/>
</dbReference>
<proteinExistence type="predicted"/>
<dbReference type="RefSeq" id="XP_013243657.1">
    <property type="nucleotide sequence ID" value="XM_013388203.1"/>
</dbReference>
<dbReference type="InParanoid" id="A0A066VZ88"/>
<reference evidence="1 2" key="1">
    <citation type="submission" date="2014-05" db="EMBL/GenBank/DDBJ databases">
        <title>Draft genome sequence of a rare smut relative, Tilletiaria anomala UBC 951.</title>
        <authorList>
            <consortium name="DOE Joint Genome Institute"/>
            <person name="Toome M."/>
            <person name="Kuo A."/>
            <person name="Henrissat B."/>
            <person name="Lipzen A."/>
            <person name="Tritt A."/>
            <person name="Yoshinaga Y."/>
            <person name="Zane M."/>
            <person name="Barry K."/>
            <person name="Grigoriev I.V."/>
            <person name="Spatafora J.W."/>
            <person name="Aimea M.C."/>
        </authorList>
    </citation>
    <scope>NUCLEOTIDE SEQUENCE [LARGE SCALE GENOMIC DNA]</scope>
    <source>
        <strain evidence="1 2">UBC 951</strain>
    </source>
</reference>
<protein>
    <submittedName>
        <fullName evidence="1">Uncharacterized protein</fullName>
    </submittedName>
</protein>
<dbReference type="GeneID" id="25263206"/>
<dbReference type="EMBL" id="JMSN01000033">
    <property type="protein sequence ID" value="KDN46791.1"/>
    <property type="molecule type" value="Genomic_DNA"/>
</dbReference>
<keyword evidence="2" id="KW-1185">Reference proteome</keyword>
<dbReference type="InterPro" id="IPR029058">
    <property type="entry name" value="AB_hydrolase_fold"/>
</dbReference>
<dbReference type="AlphaFoldDB" id="A0A066VZ88"/>
<dbReference type="Proteomes" id="UP000027361">
    <property type="component" value="Unassembled WGS sequence"/>
</dbReference>
<comment type="caution">
    <text evidence="1">The sequence shown here is derived from an EMBL/GenBank/DDBJ whole genome shotgun (WGS) entry which is preliminary data.</text>
</comment>
<evidence type="ECO:0000313" key="1">
    <source>
        <dbReference type="EMBL" id="KDN46791.1"/>
    </source>
</evidence>
<dbReference type="OrthoDB" id="5985073at2759"/>
<accession>A0A066VZ88</accession>
<sequence>MPAVRCLRASLAALVVVAYIASLALASLSRRSDRAFLRPSRRHPLLGGTRERNDASAAFLPLPLPAALSQKKHKSKDLTTVGDRPAGAYARNFHVTSPHSLRGGDVFTWYSKTPHAEADAEAALIVVHGKRRNAGHYWSVFNKIWSDHVGIGSARSNTVRVAPLFFSIHDAQAYNDSSLAWGNSNGWQTGDASSHPLGATISSFTVLDYFVELFSDRKKFPKMKYITLAGHGAGGQLLARYAVVGHTQPADKAGISLRMVISDPSSHVYFTQDRPVPFDRESCKGWNSWRYALRDYSLSRTYPLPEGGSPVKLFKRYAKRDVRYVVGEDDVKPNGDQSCMAQALGGPERTKRNQAYWKYINLLGDSRANAEVAHFFGDFPALDKDTAQRSAHSRNISASTERAASPFKGTKVAHKFALVSGAGHQVKEVYGSELGSNFLFEDRDKLDNSPAP</sequence>
<dbReference type="Gene3D" id="3.40.50.1820">
    <property type="entry name" value="alpha/beta hydrolase"/>
    <property type="match status" value="1"/>
</dbReference>
<organism evidence="1 2">
    <name type="scientific">Tilletiaria anomala (strain ATCC 24038 / CBS 436.72 / UBC 951)</name>
    <dbReference type="NCBI Taxonomy" id="1037660"/>
    <lineage>
        <taxon>Eukaryota</taxon>
        <taxon>Fungi</taxon>
        <taxon>Dikarya</taxon>
        <taxon>Basidiomycota</taxon>
        <taxon>Ustilaginomycotina</taxon>
        <taxon>Exobasidiomycetes</taxon>
        <taxon>Georgefischeriales</taxon>
        <taxon>Tilletiariaceae</taxon>
        <taxon>Tilletiaria</taxon>
    </lineage>
</organism>
<dbReference type="STRING" id="1037660.A0A066VZ88"/>